<sequence length="1756" mass="187303">MRLPRFWRKSRAGGGDEEAAGNDSGPTNTDGEQSRRRDAGYELPVRPNAGRTDSANSHTSYSHQGIPPNATKDLTYQLWRPFFLRKLFLFALIVLFILIGITLGVLYSQSRQHNGLSSAREGYYYLWTYGPTAVFTSIAALWAQVEYRSKQLMPWNALQCAPQCAENSVLLDYVDPMNVVSLFHSARKSHFFVSVAIAGALTAQLMVVLSSGLFEAVSVMVLKEDAALTATEVFTGEYDYTLTSRPATVIYGRLLYNLSYPLGTTQDYAYQLFNTSHSSVENMTATVDVFSADLDCSRAAVDRVTSAFATGGTENTLLDGIGFTITTDSSATDVWVSSDTEDANNCTGMVAKVPTTASWGYNGSYCANQEAGSDRNRLVMVFGSWDSEVMSTLSLTGTATSTEGLIPASLLAGQESETSSTATRSVSTAVGFSTASPSPAESTSSGNDIQLNDPTSDDVSIQTAAKSTSTASKDVFIQTVARSTSASSKDVFIQIVPKTTSAASPTATSSGDHDIQLDDPTNDLSAAVLAKRADDTISSAATLTVPAWTGSATYFVLPTSSYTASLAIVCKPRYTVRKANVTLSKTASTPDTNTNTVSSGSGLAFQNLTLLEGDAAQERQLDNFTAWAMMSPVFQAMELSNSELSSGGLMSFVNAMAPSNDSDGGDEVDRLIAGLQQTYRSISAQVANEYLTQQQNSSSNRPEQNQDGTRLTGKTVAQEMRLAMQAPAFWITEVALLLAVFGTSYLLLNANDMKVSHDPSSVGGLATILARSKNFMRLLAGTGAMPLRKIREEVLAGQGTEFAAGVMHAARGSAARYQFLIDLNNGEQQSTSQGQGDVDVQRRDILNCDDPPEWYHPFAVSLLGRVLIASVPLALIIALEVLYQYSARHDGLADIDNTNLYVHYVWTFVPTLAMVGVGQLFGMLDFATKVFAPYSALSRPGGDAASILDSYLNKLGVHALYAAFTKRQWAVAAAAVATVLSPFLTIVTSGLLNAAVAPANYTVIVTRLDDFSILKADNGGDGIVAANLVYANNLSYPQWTHDTLALPRILLDPTQQSSTSVATHARNASTVRATVPAVRGVANCTIVQPSDPAVFGNCTEVWRDVALNSTLVGNEYSPNVKSTFSGNGYFGNWGPPNFSTNSAFPANSSARNDPGCPPIIASFGRVADGVVAEVTHMACAPYIERVEADVVLELPAYRIVGAPEASAIGTGESWSTEYWAFSAGGKEGYKLTNPNPKNDTNEDLASLFGLAVWGPDGVPKGELATDEEVLVKRVEKVYAQVMAQVLNVERDDVNATTTSSADSSKRKRELADDRFQGTILDSGRTRLKQSPVSTRILEGLLATMFICAALTFALLDTRKVLPKNPCSIAAVAMFTSIATFWAQVEYRSKQMMPWVLMAQGPQTARNSLLLDYIEPMNIVSLYNSFLNRHWMVVAAIAKDVFNMTALVDVFSADLSCEVGTVKSVSTGKSNGHSNDTLGEYMQLDYDTGHTQTDISMDTGSCSDLHISVRDGESFGYSGSSCSNADVQEDDPRRLVLLWGTWANAGPTGPVKRAPQNDIQLDDSWTTLREASLSSAAEDNTGVNTHTIDVATSTRPSLTGATITAGPATTQTSQHVSTDDGDLRPSGIITGVTKIATSDRIDISPTPGVPFTIGSLTLQLAAPTFSPSLGLVCKPSYSIRKGSVTLSKDADGAATPSISFSGNETASTLPNVTSWDVLGAFAQSVAQAETSTSSPSLAVLINATLPQPSSDADTTAA</sequence>
<accession>A0ACB5RXY2</accession>
<feature type="non-terminal residue" evidence="1">
    <location>
        <position position="1756"/>
    </location>
</feature>
<reference evidence="1" key="1">
    <citation type="submission" date="2024-09" db="EMBL/GenBank/DDBJ databases">
        <title>Draft Genome Sequences of Neofusicoccum parvum.</title>
        <authorList>
            <person name="Ashida A."/>
            <person name="Camagna M."/>
            <person name="Tanaka A."/>
            <person name="Takemoto D."/>
        </authorList>
    </citation>
    <scope>NUCLEOTIDE SEQUENCE</scope>
    <source>
        <strain evidence="1">PPO83</strain>
    </source>
</reference>
<dbReference type="Proteomes" id="UP001165186">
    <property type="component" value="Unassembled WGS sequence"/>
</dbReference>
<gene>
    <name evidence="1" type="primary">g660</name>
    <name evidence="1" type="ORF">NpPPO83_00000660</name>
</gene>
<dbReference type="EMBL" id="BSXG01000019">
    <property type="protein sequence ID" value="GME25425.1"/>
    <property type="molecule type" value="Genomic_DNA"/>
</dbReference>
<comment type="caution">
    <text evidence="1">The sequence shown here is derived from an EMBL/GenBank/DDBJ whole genome shotgun (WGS) entry which is preliminary data.</text>
</comment>
<evidence type="ECO:0000313" key="1">
    <source>
        <dbReference type="EMBL" id="GME25425.1"/>
    </source>
</evidence>
<evidence type="ECO:0000313" key="2">
    <source>
        <dbReference type="Proteomes" id="UP001165186"/>
    </source>
</evidence>
<protein>
    <submittedName>
        <fullName evidence="1">Uncharacterized protein LTHEOB_12324</fullName>
    </submittedName>
</protein>
<keyword evidence="2" id="KW-1185">Reference proteome</keyword>
<proteinExistence type="predicted"/>
<organism evidence="1 2">
    <name type="scientific">Neofusicoccum parvum</name>
    <dbReference type="NCBI Taxonomy" id="310453"/>
    <lineage>
        <taxon>Eukaryota</taxon>
        <taxon>Fungi</taxon>
        <taxon>Dikarya</taxon>
        <taxon>Ascomycota</taxon>
        <taxon>Pezizomycotina</taxon>
        <taxon>Dothideomycetes</taxon>
        <taxon>Dothideomycetes incertae sedis</taxon>
        <taxon>Botryosphaeriales</taxon>
        <taxon>Botryosphaeriaceae</taxon>
        <taxon>Neofusicoccum</taxon>
    </lineage>
</organism>
<name>A0ACB5RXY2_9PEZI</name>